<evidence type="ECO:0000256" key="2">
    <source>
        <dbReference type="ARBA" id="ARBA00023125"/>
    </source>
</evidence>
<dbReference type="CDD" id="cd06293">
    <property type="entry name" value="PBP1_LacI-like"/>
    <property type="match status" value="1"/>
</dbReference>
<name>A0A7K1LBA1_9ACTN</name>
<keyword evidence="7" id="KW-1185">Reference proteome</keyword>
<protein>
    <submittedName>
        <fullName evidence="6">Substrate-binding domain-containing protein</fullName>
    </submittedName>
</protein>
<dbReference type="SMART" id="SM00354">
    <property type="entry name" value="HTH_LACI"/>
    <property type="match status" value="1"/>
</dbReference>
<keyword evidence="2" id="KW-0238">DNA-binding</keyword>
<dbReference type="GO" id="GO:0000976">
    <property type="term" value="F:transcription cis-regulatory region binding"/>
    <property type="evidence" value="ECO:0007669"/>
    <property type="project" value="TreeGrafter"/>
</dbReference>
<dbReference type="Pfam" id="PF13377">
    <property type="entry name" value="Peripla_BP_3"/>
    <property type="match status" value="1"/>
</dbReference>
<dbReference type="InterPro" id="IPR028082">
    <property type="entry name" value="Peripla_BP_I"/>
</dbReference>
<dbReference type="InterPro" id="IPR010982">
    <property type="entry name" value="Lambda_DNA-bd_dom_sf"/>
</dbReference>
<dbReference type="InterPro" id="IPR046335">
    <property type="entry name" value="LacI/GalR-like_sensor"/>
</dbReference>
<gene>
    <name evidence="6" type="ORF">GNZ18_34140</name>
</gene>
<dbReference type="PROSITE" id="PS50932">
    <property type="entry name" value="HTH_LACI_2"/>
    <property type="match status" value="1"/>
</dbReference>
<dbReference type="CDD" id="cd01392">
    <property type="entry name" value="HTH_LacI"/>
    <property type="match status" value="1"/>
</dbReference>
<dbReference type="SUPFAM" id="SSF47413">
    <property type="entry name" value="lambda repressor-like DNA-binding domains"/>
    <property type="match status" value="1"/>
</dbReference>
<feature type="region of interest" description="Disordered" evidence="4">
    <location>
        <begin position="1"/>
        <end position="28"/>
    </location>
</feature>
<reference evidence="6 7" key="1">
    <citation type="submission" date="2019-11" db="EMBL/GenBank/DDBJ databases">
        <authorList>
            <person name="Cao P."/>
        </authorList>
    </citation>
    <scope>NUCLEOTIDE SEQUENCE [LARGE SCALE GENOMIC DNA]</scope>
    <source>
        <strain evidence="6 7">NEAU-AAG5</strain>
    </source>
</reference>
<evidence type="ECO:0000259" key="5">
    <source>
        <dbReference type="PROSITE" id="PS50932"/>
    </source>
</evidence>
<keyword evidence="1" id="KW-0805">Transcription regulation</keyword>
<dbReference type="AlphaFoldDB" id="A0A7K1LBA1"/>
<dbReference type="SUPFAM" id="SSF53822">
    <property type="entry name" value="Periplasmic binding protein-like I"/>
    <property type="match status" value="1"/>
</dbReference>
<feature type="domain" description="HTH lacI-type" evidence="5">
    <location>
        <begin position="32"/>
        <end position="86"/>
    </location>
</feature>
<sequence>MTQSEPISAIGPGAHRLSTDGTDRPGAARGTVGIKQVAAHAGVSPGTVSNVLNRPERVAEATRIRVEGAIRELGFVRNGSASTLRAGHSSTIGLMVLDLANPFFTDVARGVEDTASERGYAVILSSSGESDERELRNLRVFAEQRVRGVLLTPVGDDGAAAGRLRERNVPVVLLDHPTPRANQCSVAVDDVAGGELATAELLAAGARTIAFVTGPTVLRQCADRRKGALRALRAAGLGRDALREIPVGAMNARAGQEAARRMLEAGAPLPDAIFCANDLLALGVLRVLLQTGIRVPADIALIGYDDIEFSAAAAVPLSSVRQPTYQLGRIATELLLEECDDPVGHAHQQVMFQPELVVRESSRSEGGGGIVRLAL</sequence>
<dbReference type="GO" id="GO:0003700">
    <property type="term" value="F:DNA-binding transcription factor activity"/>
    <property type="evidence" value="ECO:0007669"/>
    <property type="project" value="TreeGrafter"/>
</dbReference>
<dbReference type="Gene3D" id="3.40.50.2300">
    <property type="match status" value="2"/>
</dbReference>
<dbReference type="PANTHER" id="PTHR30146:SF109">
    <property type="entry name" value="HTH-TYPE TRANSCRIPTIONAL REGULATOR GALS"/>
    <property type="match status" value="1"/>
</dbReference>
<evidence type="ECO:0000256" key="3">
    <source>
        <dbReference type="ARBA" id="ARBA00023163"/>
    </source>
</evidence>
<keyword evidence="3" id="KW-0804">Transcription</keyword>
<dbReference type="Pfam" id="PF00356">
    <property type="entry name" value="LacI"/>
    <property type="match status" value="1"/>
</dbReference>
<evidence type="ECO:0000313" key="6">
    <source>
        <dbReference type="EMBL" id="MUN41593.1"/>
    </source>
</evidence>
<dbReference type="EMBL" id="WOFH01000015">
    <property type="protein sequence ID" value="MUN41593.1"/>
    <property type="molecule type" value="Genomic_DNA"/>
</dbReference>
<proteinExistence type="predicted"/>
<dbReference type="Proteomes" id="UP000432015">
    <property type="component" value="Unassembled WGS sequence"/>
</dbReference>
<organism evidence="6 7">
    <name type="scientific">Actinomadura litoris</name>
    <dbReference type="NCBI Taxonomy" id="2678616"/>
    <lineage>
        <taxon>Bacteria</taxon>
        <taxon>Bacillati</taxon>
        <taxon>Actinomycetota</taxon>
        <taxon>Actinomycetes</taxon>
        <taxon>Streptosporangiales</taxon>
        <taxon>Thermomonosporaceae</taxon>
        <taxon>Actinomadura</taxon>
    </lineage>
</organism>
<accession>A0A7K1LBA1</accession>
<evidence type="ECO:0000256" key="1">
    <source>
        <dbReference type="ARBA" id="ARBA00023015"/>
    </source>
</evidence>
<evidence type="ECO:0000256" key="4">
    <source>
        <dbReference type="SAM" id="MobiDB-lite"/>
    </source>
</evidence>
<dbReference type="Gene3D" id="1.10.260.40">
    <property type="entry name" value="lambda repressor-like DNA-binding domains"/>
    <property type="match status" value="1"/>
</dbReference>
<comment type="caution">
    <text evidence="6">The sequence shown here is derived from an EMBL/GenBank/DDBJ whole genome shotgun (WGS) entry which is preliminary data.</text>
</comment>
<evidence type="ECO:0000313" key="7">
    <source>
        <dbReference type="Proteomes" id="UP000432015"/>
    </source>
</evidence>
<dbReference type="InterPro" id="IPR000843">
    <property type="entry name" value="HTH_LacI"/>
</dbReference>
<dbReference type="PANTHER" id="PTHR30146">
    <property type="entry name" value="LACI-RELATED TRANSCRIPTIONAL REPRESSOR"/>
    <property type="match status" value="1"/>
</dbReference>